<dbReference type="Proteomes" id="UP001276659">
    <property type="component" value="Unassembled WGS sequence"/>
</dbReference>
<name>A0AAD9ZGE8_9LECA</name>
<proteinExistence type="predicted"/>
<protein>
    <submittedName>
        <fullName evidence="1">Uncharacterized protein</fullName>
    </submittedName>
</protein>
<evidence type="ECO:0000313" key="1">
    <source>
        <dbReference type="EMBL" id="KAK3176584.1"/>
    </source>
</evidence>
<keyword evidence="2" id="KW-1185">Reference proteome</keyword>
<dbReference type="EMBL" id="JASNWA010000004">
    <property type="protein sequence ID" value="KAK3176584.1"/>
    <property type="molecule type" value="Genomic_DNA"/>
</dbReference>
<reference evidence="1" key="1">
    <citation type="submission" date="2022-11" db="EMBL/GenBank/DDBJ databases">
        <title>Chromosomal genome sequence assembly and mating type (MAT) locus characterization of the leprose asexual lichenized fungus Lepraria neglecta (Nyl.) Erichsen.</title>
        <authorList>
            <person name="Allen J.L."/>
            <person name="Pfeffer B."/>
        </authorList>
    </citation>
    <scope>NUCLEOTIDE SEQUENCE</scope>
    <source>
        <strain evidence="1">Allen 5258</strain>
    </source>
</reference>
<evidence type="ECO:0000313" key="2">
    <source>
        <dbReference type="Proteomes" id="UP001276659"/>
    </source>
</evidence>
<organism evidence="1 2">
    <name type="scientific">Lepraria neglecta</name>
    <dbReference type="NCBI Taxonomy" id="209136"/>
    <lineage>
        <taxon>Eukaryota</taxon>
        <taxon>Fungi</taxon>
        <taxon>Dikarya</taxon>
        <taxon>Ascomycota</taxon>
        <taxon>Pezizomycotina</taxon>
        <taxon>Lecanoromycetes</taxon>
        <taxon>OSLEUM clade</taxon>
        <taxon>Lecanoromycetidae</taxon>
        <taxon>Lecanorales</taxon>
        <taxon>Lecanorineae</taxon>
        <taxon>Stereocaulaceae</taxon>
        <taxon>Lepraria</taxon>
    </lineage>
</organism>
<gene>
    <name evidence="1" type="ORF">OEA41_007907</name>
</gene>
<comment type="caution">
    <text evidence="1">The sequence shown here is derived from an EMBL/GenBank/DDBJ whole genome shotgun (WGS) entry which is preliminary data.</text>
</comment>
<sequence length="218" mass="25341">MYVSIIHNRSQHIGRVSPSLKVPRINYGYLKDLRLSRDFRNHFPPTFPHEICYCLNVSTRLGRVNTTALQEKLFFKVAIANHEDPNIELKWNPLMKILMEEEDQEHYSAIKGHFHLLEKAEEITYVGTSWSRMHLTRPAMTPMTARRYIGIHENIKGGVINSEGIKLEDLLEMQWACNPHSIKIRFNFPFVFTDFRFGAFKETSKDVMVEAGAEFAGE</sequence>
<accession>A0AAD9ZGE8</accession>
<dbReference type="AlphaFoldDB" id="A0AAD9ZGE8"/>